<dbReference type="GeneID" id="28767359"/>
<keyword evidence="3" id="KW-1185">Reference proteome</keyword>
<dbReference type="OrthoDB" id="3795582at2759"/>
<dbReference type="Proteomes" id="UP000077069">
    <property type="component" value="Unassembled WGS sequence"/>
</dbReference>
<organism evidence="2 3">
    <name type="scientific">Paraphaeosphaeria sporulosa</name>
    <dbReference type="NCBI Taxonomy" id="1460663"/>
    <lineage>
        <taxon>Eukaryota</taxon>
        <taxon>Fungi</taxon>
        <taxon>Dikarya</taxon>
        <taxon>Ascomycota</taxon>
        <taxon>Pezizomycotina</taxon>
        <taxon>Dothideomycetes</taxon>
        <taxon>Pleosporomycetidae</taxon>
        <taxon>Pleosporales</taxon>
        <taxon>Massarineae</taxon>
        <taxon>Didymosphaeriaceae</taxon>
        <taxon>Paraphaeosphaeria</taxon>
    </lineage>
</organism>
<dbReference type="RefSeq" id="XP_018040384.1">
    <property type="nucleotide sequence ID" value="XM_018183873.1"/>
</dbReference>
<proteinExistence type="predicted"/>
<gene>
    <name evidence="2" type="ORF">CC84DRAFT_1236073</name>
</gene>
<sequence>MALMSHIISLALFLASTTNALIASSRSCPCYTATTYPSNPACVPLDPQGPCWELPCVTYTTTTIPGYNAECTSTPTVTSLLPCKTACSLDCLTISSTRTLGSGRCLPPSWSQLAPTVTIPQSTSSCYTSTTTLKGHCPEDDLSCPSPDCVYLSTTTVPGGVVAGCETTPTVTENRTCKGRCDGSCGTQWVTETAAVRKRD</sequence>
<evidence type="ECO:0000313" key="2">
    <source>
        <dbReference type="EMBL" id="OAG10019.1"/>
    </source>
</evidence>
<dbReference type="InParanoid" id="A0A177CTD8"/>
<reference evidence="2 3" key="1">
    <citation type="submission" date="2016-05" db="EMBL/GenBank/DDBJ databases">
        <title>Comparative analysis of secretome profiles of manganese(II)-oxidizing ascomycete fungi.</title>
        <authorList>
            <consortium name="DOE Joint Genome Institute"/>
            <person name="Zeiner C.A."/>
            <person name="Purvine S.O."/>
            <person name="Zink E.M."/>
            <person name="Wu S."/>
            <person name="Pasa-Tolic L."/>
            <person name="Chaput D.L."/>
            <person name="Haridas S."/>
            <person name="Grigoriev I.V."/>
            <person name="Santelli C.M."/>
            <person name="Hansel C.M."/>
        </authorList>
    </citation>
    <scope>NUCLEOTIDE SEQUENCE [LARGE SCALE GENOMIC DNA]</scope>
    <source>
        <strain evidence="2 3">AP3s5-JAC2a</strain>
    </source>
</reference>
<name>A0A177CTD8_9PLEO</name>
<feature type="chain" id="PRO_5008058647" evidence="1">
    <location>
        <begin position="21"/>
        <end position="200"/>
    </location>
</feature>
<dbReference type="AlphaFoldDB" id="A0A177CTD8"/>
<feature type="signal peptide" evidence="1">
    <location>
        <begin position="1"/>
        <end position="20"/>
    </location>
</feature>
<evidence type="ECO:0000313" key="3">
    <source>
        <dbReference type="Proteomes" id="UP000077069"/>
    </source>
</evidence>
<keyword evidence="1" id="KW-0732">Signal</keyword>
<dbReference type="EMBL" id="KV441549">
    <property type="protein sequence ID" value="OAG10019.1"/>
    <property type="molecule type" value="Genomic_DNA"/>
</dbReference>
<protein>
    <submittedName>
        <fullName evidence="2">Uncharacterized protein</fullName>
    </submittedName>
</protein>
<evidence type="ECO:0000256" key="1">
    <source>
        <dbReference type="SAM" id="SignalP"/>
    </source>
</evidence>
<accession>A0A177CTD8</accession>